<organism evidence="2 3">
    <name type="scientific">Potamilus streckersoni</name>
    <dbReference type="NCBI Taxonomy" id="2493646"/>
    <lineage>
        <taxon>Eukaryota</taxon>
        <taxon>Metazoa</taxon>
        <taxon>Spiralia</taxon>
        <taxon>Lophotrochozoa</taxon>
        <taxon>Mollusca</taxon>
        <taxon>Bivalvia</taxon>
        <taxon>Autobranchia</taxon>
        <taxon>Heteroconchia</taxon>
        <taxon>Palaeoheterodonta</taxon>
        <taxon>Unionida</taxon>
        <taxon>Unionoidea</taxon>
        <taxon>Unionidae</taxon>
        <taxon>Ambleminae</taxon>
        <taxon>Lampsilini</taxon>
        <taxon>Potamilus</taxon>
    </lineage>
</organism>
<reference evidence="2" key="1">
    <citation type="journal article" date="2021" name="Genome Biol. Evol.">
        <title>A High-Quality Reference Genome for a Parasitic Bivalve with Doubly Uniparental Inheritance (Bivalvia: Unionida).</title>
        <authorList>
            <person name="Smith C.H."/>
        </authorList>
    </citation>
    <scope>NUCLEOTIDE SEQUENCE</scope>
    <source>
        <strain evidence="2">CHS0354</strain>
    </source>
</reference>
<gene>
    <name evidence="2" type="ORF">CHS0354_015988</name>
</gene>
<reference evidence="2" key="3">
    <citation type="submission" date="2023-05" db="EMBL/GenBank/DDBJ databases">
        <authorList>
            <person name="Smith C.H."/>
        </authorList>
    </citation>
    <scope>NUCLEOTIDE SEQUENCE</scope>
    <source>
        <strain evidence="2">CHS0354</strain>
        <tissue evidence="2">Mantle</tissue>
    </source>
</reference>
<evidence type="ECO:0000313" key="2">
    <source>
        <dbReference type="EMBL" id="KAK3600372.1"/>
    </source>
</evidence>
<name>A0AAE0SYE7_9BIVA</name>
<dbReference type="AlphaFoldDB" id="A0AAE0SYE7"/>
<evidence type="ECO:0000256" key="1">
    <source>
        <dbReference type="SAM" id="MobiDB-lite"/>
    </source>
</evidence>
<dbReference type="EMBL" id="JAEAOA010000998">
    <property type="protein sequence ID" value="KAK3600372.1"/>
    <property type="molecule type" value="Genomic_DNA"/>
</dbReference>
<feature type="compositionally biased region" description="Polar residues" evidence="1">
    <location>
        <begin position="1"/>
        <end position="11"/>
    </location>
</feature>
<comment type="caution">
    <text evidence="2">The sequence shown here is derived from an EMBL/GenBank/DDBJ whole genome shotgun (WGS) entry which is preliminary data.</text>
</comment>
<feature type="compositionally biased region" description="Basic and acidic residues" evidence="1">
    <location>
        <begin position="17"/>
        <end position="31"/>
    </location>
</feature>
<dbReference type="Proteomes" id="UP001195483">
    <property type="component" value="Unassembled WGS sequence"/>
</dbReference>
<keyword evidence="3" id="KW-1185">Reference proteome</keyword>
<reference evidence="2" key="2">
    <citation type="journal article" date="2021" name="Genome Biol. Evol.">
        <title>Developing a high-quality reference genome for a parasitic bivalve with doubly uniparental inheritance (Bivalvia: Unionida).</title>
        <authorList>
            <person name="Smith C.H."/>
        </authorList>
    </citation>
    <scope>NUCLEOTIDE SEQUENCE</scope>
    <source>
        <strain evidence="2">CHS0354</strain>
        <tissue evidence="2">Mantle</tissue>
    </source>
</reference>
<proteinExistence type="predicted"/>
<feature type="region of interest" description="Disordered" evidence="1">
    <location>
        <begin position="1"/>
        <end position="36"/>
    </location>
</feature>
<sequence length="362" mass="39587">MDNTFNKTDVSSPADDTCGKEPENHETDRIKSSPRFEFNTILGLDIGSQQKEPLDDHDNSELYGSSSSSYYSVLSETGSFTISSCLNQEDADIGLHNKPKLDGQEVSDIDGSSSSSYTSALSDIDSYMLSSCLNQDFELEDDVFDDLDFECMLLQNNQKTSELYGRSSSPYNSASSETGSIALLPCLNLDKIQESDGDGFKDGDLNCKFPLDAQQKEERTPVCDEITQITLGDQEISHDKKDAGSYSCSSFTACGRKEKPVEKQVSSILGAQEGEETHCYDDIPLSSLEYNSLNMEKNTPLCNSVGACGGPDGKGDNLDPSTARVQSKAKHVLPPEIDQGLGAPQYIDKAHQTRYQKTSGYY</sequence>
<accession>A0AAE0SYE7</accession>
<protein>
    <submittedName>
        <fullName evidence="2">Uncharacterized protein</fullName>
    </submittedName>
</protein>
<evidence type="ECO:0000313" key="3">
    <source>
        <dbReference type="Proteomes" id="UP001195483"/>
    </source>
</evidence>